<reference evidence="6" key="1">
    <citation type="submission" date="2023-07" db="EMBL/GenBank/DDBJ databases">
        <title>Description of three actinobacteria isolated from air of manufacturing shop in a pharmaceutical factory.</title>
        <authorList>
            <person name="Zhang D.-F."/>
        </authorList>
    </citation>
    <scope>NUCLEOTIDE SEQUENCE [LARGE SCALE GENOMIC DNA]</scope>
    <source>
        <strain evidence="6">CCTCC AB 207010</strain>
    </source>
</reference>
<evidence type="ECO:0000256" key="3">
    <source>
        <dbReference type="SAM" id="SignalP"/>
    </source>
</evidence>
<dbReference type="PROSITE" id="PS51123">
    <property type="entry name" value="OMPA_2"/>
    <property type="match status" value="1"/>
</dbReference>
<evidence type="ECO:0000256" key="1">
    <source>
        <dbReference type="PROSITE-ProRule" id="PRU00473"/>
    </source>
</evidence>
<evidence type="ECO:0000313" key="6">
    <source>
        <dbReference type="Proteomes" id="UP001260872"/>
    </source>
</evidence>
<feature type="signal peptide" evidence="3">
    <location>
        <begin position="1"/>
        <end position="38"/>
    </location>
</feature>
<evidence type="ECO:0000259" key="4">
    <source>
        <dbReference type="PROSITE" id="PS51123"/>
    </source>
</evidence>
<proteinExistence type="predicted"/>
<evidence type="ECO:0000313" key="5">
    <source>
        <dbReference type="EMBL" id="MDR5711537.1"/>
    </source>
</evidence>
<dbReference type="SUPFAM" id="SSF103088">
    <property type="entry name" value="OmpA-like"/>
    <property type="match status" value="1"/>
</dbReference>
<dbReference type="EMBL" id="JAVKGT010000010">
    <property type="protein sequence ID" value="MDR5711537.1"/>
    <property type="molecule type" value="Genomic_DNA"/>
</dbReference>
<keyword evidence="1" id="KW-0472">Membrane</keyword>
<dbReference type="InterPro" id="IPR050330">
    <property type="entry name" value="Bact_OuterMem_StrucFunc"/>
</dbReference>
<gene>
    <name evidence="5" type="ORF">RH857_05235</name>
</gene>
<dbReference type="CDD" id="cd07185">
    <property type="entry name" value="OmpA_C-like"/>
    <property type="match status" value="1"/>
</dbReference>
<dbReference type="PANTHER" id="PTHR30329">
    <property type="entry name" value="STATOR ELEMENT OF FLAGELLAR MOTOR COMPLEX"/>
    <property type="match status" value="1"/>
</dbReference>
<dbReference type="PROSITE" id="PS51257">
    <property type="entry name" value="PROKAR_LIPOPROTEIN"/>
    <property type="match status" value="1"/>
</dbReference>
<comment type="caution">
    <text evidence="5">The sequence shown here is derived from an EMBL/GenBank/DDBJ whole genome shotgun (WGS) entry which is preliminary data.</text>
</comment>
<dbReference type="InterPro" id="IPR006665">
    <property type="entry name" value="OmpA-like"/>
</dbReference>
<evidence type="ECO:0000256" key="2">
    <source>
        <dbReference type="SAM" id="MobiDB-lite"/>
    </source>
</evidence>
<keyword evidence="3" id="KW-0732">Signal</keyword>
<dbReference type="RefSeq" id="WP_310536920.1">
    <property type="nucleotide sequence ID" value="NZ_BAAAOC010000020.1"/>
</dbReference>
<dbReference type="Pfam" id="PF00691">
    <property type="entry name" value="OmpA"/>
    <property type="match status" value="1"/>
</dbReference>
<organism evidence="5 6">
    <name type="scientific">Nesterenkonia flava</name>
    <dbReference type="NCBI Taxonomy" id="469799"/>
    <lineage>
        <taxon>Bacteria</taxon>
        <taxon>Bacillati</taxon>
        <taxon>Actinomycetota</taxon>
        <taxon>Actinomycetes</taxon>
        <taxon>Micrococcales</taxon>
        <taxon>Micrococcaceae</taxon>
        <taxon>Nesterenkonia</taxon>
    </lineage>
</organism>
<dbReference type="InterPro" id="IPR036737">
    <property type="entry name" value="OmpA-like_sf"/>
</dbReference>
<feature type="region of interest" description="Disordered" evidence="2">
    <location>
        <begin position="180"/>
        <end position="211"/>
    </location>
</feature>
<name>A0ABU1FS89_9MICC</name>
<accession>A0ABU1FS89</accession>
<feature type="chain" id="PRO_5047532953" evidence="3">
    <location>
        <begin position="39"/>
        <end position="211"/>
    </location>
</feature>
<keyword evidence="6" id="KW-1185">Reference proteome</keyword>
<feature type="domain" description="OmpA-like" evidence="4">
    <location>
        <begin position="92"/>
        <end position="211"/>
    </location>
</feature>
<feature type="compositionally biased region" description="Basic and acidic residues" evidence="2">
    <location>
        <begin position="200"/>
        <end position="211"/>
    </location>
</feature>
<protein>
    <submittedName>
        <fullName evidence="5">OmpA family protein</fullName>
    </submittedName>
</protein>
<dbReference type="Proteomes" id="UP001260872">
    <property type="component" value="Unassembled WGS sequence"/>
</dbReference>
<dbReference type="PANTHER" id="PTHR30329:SF21">
    <property type="entry name" value="LIPOPROTEIN YIAD-RELATED"/>
    <property type="match status" value="1"/>
</dbReference>
<dbReference type="Gene3D" id="3.30.1330.60">
    <property type="entry name" value="OmpA-like domain"/>
    <property type="match status" value="1"/>
</dbReference>
<sequence length="211" mass="22981">MARRKRSAVRDPFRSLALPSAGLLLACGLLAGAPSAYASGQEDEQLPDSAPEIPAEGRESLHDYILAPDAEDYILRIDPEDYIDRLGTSESEEDDVIVLETDILFPAMEWELPASAAGSIGDLVDVVPEGATVRVHGHTDSNPVPEGYDFDNQQLSENRAQAVADVLEQERPDLRLEVEGFGDSQPAVQEDPEDPGTLAENRRVEIRYGEA</sequence>